<feature type="transmembrane region" description="Helical" evidence="9">
    <location>
        <begin position="376"/>
        <end position="394"/>
    </location>
</feature>
<feature type="transmembrane region" description="Helical" evidence="9">
    <location>
        <begin position="241"/>
        <end position="264"/>
    </location>
</feature>
<feature type="transmembrane region" description="Helical" evidence="9">
    <location>
        <begin position="178"/>
        <end position="200"/>
    </location>
</feature>
<feature type="domain" description="Major facilitator superfamily (MFS) profile" evidence="10">
    <location>
        <begin position="85"/>
        <end position="524"/>
    </location>
</feature>
<dbReference type="Gene3D" id="1.20.1250.20">
    <property type="entry name" value="MFS general substrate transporter like domains"/>
    <property type="match status" value="1"/>
</dbReference>
<feature type="transmembrane region" description="Helical" evidence="9">
    <location>
        <begin position="122"/>
        <end position="146"/>
    </location>
</feature>
<evidence type="ECO:0000256" key="8">
    <source>
        <dbReference type="SAM" id="MobiDB-lite"/>
    </source>
</evidence>
<dbReference type="NCBIfam" id="TIGR00879">
    <property type="entry name" value="SP"/>
    <property type="match status" value="1"/>
</dbReference>
<feature type="transmembrane region" description="Helical" evidence="9">
    <location>
        <begin position="335"/>
        <end position="356"/>
    </location>
</feature>
<feature type="transmembrane region" description="Helical" evidence="9">
    <location>
        <begin position="432"/>
        <end position="450"/>
    </location>
</feature>
<keyword evidence="3 7" id="KW-0813">Transport</keyword>
<accession>A0A9P9XCC4</accession>
<feature type="region of interest" description="Disordered" evidence="8">
    <location>
        <begin position="542"/>
        <end position="567"/>
    </location>
</feature>
<evidence type="ECO:0000259" key="10">
    <source>
        <dbReference type="PROSITE" id="PS50850"/>
    </source>
</evidence>
<dbReference type="OrthoDB" id="6133115at2759"/>
<name>A0A9P9XCC4_9PEZI</name>
<keyword evidence="5 9" id="KW-1133">Transmembrane helix</keyword>
<feature type="transmembrane region" description="Helical" evidence="9">
    <location>
        <begin position="501"/>
        <end position="520"/>
    </location>
</feature>
<organism evidence="11 12">
    <name type="scientific">Colletotrichum abscissum</name>
    <dbReference type="NCBI Taxonomy" id="1671311"/>
    <lineage>
        <taxon>Eukaryota</taxon>
        <taxon>Fungi</taxon>
        <taxon>Dikarya</taxon>
        <taxon>Ascomycota</taxon>
        <taxon>Pezizomycotina</taxon>
        <taxon>Sordariomycetes</taxon>
        <taxon>Hypocreomycetidae</taxon>
        <taxon>Glomerellales</taxon>
        <taxon>Glomerellaceae</taxon>
        <taxon>Colletotrichum</taxon>
        <taxon>Colletotrichum acutatum species complex</taxon>
    </lineage>
</organism>
<dbReference type="PANTHER" id="PTHR48022:SF3">
    <property type="entry name" value="HEXOSE TRANSPORTER PROTEIN (AFU_ORTHOLOGUE AFUA_8G04480)-RELATED"/>
    <property type="match status" value="1"/>
</dbReference>
<dbReference type="InterPro" id="IPR020846">
    <property type="entry name" value="MFS_dom"/>
</dbReference>
<dbReference type="PROSITE" id="PS00216">
    <property type="entry name" value="SUGAR_TRANSPORT_1"/>
    <property type="match status" value="1"/>
</dbReference>
<comment type="similarity">
    <text evidence="2 7">Belongs to the major facilitator superfamily. Sugar transporter (TC 2.A.1.1) family.</text>
</comment>
<feature type="transmembrane region" description="Helical" evidence="9">
    <location>
        <begin position="401"/>
        <end position="420"/>
    </location>
</feature>
<keyword evidence="6 9" id="KW-0472">Membrane</keyword>
<evidence type="ECO:0000256" key="2">
    <source>
        <dbReference type="ARBA" id="ARBA00010992"/>
    </source>
</evidence>
<dbReference type="PROSITE" id="PS50850">
    <property type="entry name" value="MFS"/>
    <property type="match status" value="1"/>
</dbReference>
<feature type="compositionally biased region" description="Basic and acidic residues" evidence="8">
    <location>
        <begin position="554"/>
        <end position="567"/>
    </location>
</feature>
<evidence type="ECO:0000313" key="12">
    <source>
        <dbReference type="Proteomes" id="UP001056436"/>
    </source>
</evidence>
<evidence type="ECO:0000313" key="11">
    <source>
        <dbReference type="EMBL" id="KAI3547456.1"/>
    </source>
</evidence>
<dbReference type="InterPro" id="IPR036259">
    <property type="entry name" value="MFS_trans_sf"/>
</dbReference>
<dbReference type="InterPro" id="IPR005828">
    <property type="entry name" value="MFS_sugar_transport-like"/>
</dbReference>
<dbReference type="PANTHER" id="PTHR48022">
    <property type="entry name" value="PLASTIDIC GLUCOSE TRANSPORTER 4"/>
    <property type="match status" value="1"/>
</dbReference>
<comment type="caution">
    <text evidence="11">The sequence shown here is derived from an EMBL/GenBank/DDBJ whole genome shotgun (WGS) entry which is preliminary data.</text>
</comment>
<dbReference type="SUPFAM" id="SSF103473">
    <property type="entry name" value="MFS general substrate transporter"/>
    <property type="match status" value="1"/>
</dbReference>
<gene>
    <name evidence="11" type="ORF">CABS02_08646</name>
</gene>
<evidence type="ECO:0000256" key="3">
    <source>
        <dbReference type="ARBA" id="ARBA00022448"/>
    </source>
</evidence>
<feature type="transmembrane region" description="Helical" evidence="9">
    <location>
        <begin position="153"/>
        <end position="172"/>
    </location>
</feature>
<evidence type="ECO:0000256" key="9">
    <source>
        <dbReference type="SAM" id="Phobius"/>
    </source>
</evidence>
<dbReference type="InterPro" id="IPR005829">
    <property type="entry name" value="Sugar_transporter_CS"/>
</dbReference>
<dbReference type="GO" id="GO:0005351">
    <property type="term" value="F:carbohydrate:proton symporter activity"/>
    <property type="evidence" value="ECO:0007669"/>
    <property type="project" value="TreeGrafter"/>
</dbReference>
<evidence type="ECO:0000256" key="1">
    <source>
        <dbReference type="ARBA" id="ARBA00004141"/>
    </source>
</evidence>
<dbReference type="PRINTS" id="PR00171">
    <property type="entry name" value="SUGRTRNSPORT"/>
</dbReference>
<comment type="subcellular location">
    <subcellularLocation>
        <location evidence="1">Membrane</location>
        <topology evidence="1">Multi-pass membrane protein</topology>
    </subcellularLocation>
</comment>
<evidence type="ECO:0000256" key="5">
    <source>
        <dbReference type="ARBA" id="ARBA00022989"/>
    </source>
</evidence>
<dbReference type="AlphaFoldDB" id="A0A9P9XCC4"/>
<dbReference type="GO" id="GO:0016020">
    <property type="term" value="C:membrane"/>
    <property type="evidence" value="ECO:0007669"/>
    <property type="project" value="UniProtKB-SubCell"/>
</dbReference>
<feature type="transmembrane region" description="Helical" evidence="9">
    <location>
        <begin position="471"/>
        <end position="489"/>
    </location>
</feature>
<protein>
    <submittedName>
        <fullName evidence="11">Lactose permease</fullName>
    </submittedName>
</protein>
<reference evidence="11" key="1">
    <citation type="submission" date="2019-01" db="EMBL/GenBank/DDBJ databases">
        <title>Colletotrichum abscissum LGMF1257.</title>
        <authorList>
            <person name="Baroncelli R."/>
        </authorList>
    </citation>
    <scope>NUCLEOTIDE SEQUENCE</scope>
    <source>
        <strain evidence="11">Ca142</strain>
    </source>
</reference>
<dbReference type="EMBL" id="SDAQ01000053">
    <property type="protein sequence ID" value="KAI3547456.1"/>
    <property type="molecule type" value="Genomic_DNA"/>
</dbReference>
<keyword evidence="4 9" id="KW-0812">Transmembrane</keyword>
<sequence>MGMDRGHEAVQSYRESGLTWTLGGGWKIWSWLHFKRSLRKSTLTMGLFSKKTGAELAAGSALAAVLPANPKPWYLTPHLLKLNLLLLVPLFSSASVGYDGSMMNGLQTLPQWRQFFGNPEGAILGLMNAVYPLGKVVALFVVTYISDRYGRKLPLVLGLAACIGFAILQGMSKDLPSFVVARALLGFFTTFISQPSPILITELAYPTHRGRITALYNTFFYFGSIFAAWCTFGTFKIASTWSWRIPSLLQGAVPVIQLMGVYFLPESPRWLMRRGRKDEARKVFADCHAGGNLNDPLVDFEMREVELTLGEEAEAMSQSSWLELVRTPANRKRTLIACIVGFSSQWNGVAVVSYYLSLVLNTIGITEVKDQTLINGMLQIFNWIISTFLGALMVDRLGRRPLFLISTAGMLASYIAWTGLTSHFVASRDEGTGRAVVAFIFIFYFFYDIAWTPLLQAYPVEIFPYTLRGRGLSVTYITAFTGLIIGNQVNPIAMKAIAWKYYIVFCCVLGVLFIVIWFLFPETKGHTLEEIREVFEGKPANAKVEDIEGGEDEETKKDGKPKQVELA</sequence>
<dbReference type="Proteomes" id="UP001056436">
    <property type="component" value="Unassembled WGS sequence"/>
</dbReference>
<evidence type="ECO:0000256" key="7">
    <source>
        <dbReference type="RuleBase" id="RU003346"/>
    </source>
</evidence>
<dbReference type="InterPro" id="IPR050360">
    <property type="entry name" value="MFS_Sugar_Transporters"/>
</dbReference>
<feature type="transmembrane region" description="Helical" evidence="9">
    <location>
        <begin position="212"/>
        <end position="235"/>
    </location>
</feature>
<evidence type="ECO:0000256" key="4">
    <source>
        <dbReference type="ARBA" id="ARBA00022692"/>
    </source>
</evidence>
<dbReference type="InterPro" id="IPR003663">
    <property type="entry name" value="Sugar/inositol_transpt"/>
</dbReference>
<dbReference type="FunFam" id="1.20.1250.20:FF:000117">
    <property type="entry name" value="MFS hexose transporter"/>
    <property type="match status" value="1"/>
</dbReference>
<evidence type="ECO:0000256" key="6">
    <source>
        <dbReference type="ARBA" id="ARBA00023136"/>
    </source>
</evidence>
<dbReference type="Pfam" id="PF00083">
    <property type="entry name" value="Sugar_tr"/>
    <property type="match status" value="1"/>
</dbReference>
<proteinExistence type="inferred from homology"/>
<keyword evidence="12" id="KW-1185">Reference proteome</keyword>